<proteinExistence type="predicted"/>
<accession>A0A8S5P9Z3</accession>
<reference evidence="1" key="1">
    <citation type="journal article" date="2021" name="Proc. Natl. Acad. Sci. U.S.A.">
        <title>A Catalog of Tens of Thousands of Viruses from Human Metagenomes Reveals Hidden Associations with Chronic Diseases.</title>
        <authorList>
            <person name="Tisza M.J."/>
            <person name="Buck C.B."/>
        </authorList>
    </citation>
    <scope>NUCLEOTIDE SEQUENCE</scope>
    <source>
        <strain evidence="1">CtTXt1</strain>
    </source>
</reference>
<protein>
    <submittedName>
        <fullName evidence="1">Uncharacterized protein</fullName>
    </submittedName>
</protein>
<evidence type="ECO:0000313" key="1">
    <source>
        <dbReference type="EMBL" id="DAE03429.1"/>
    </source>
</evidence>
<organism evidence="1">
    <name type="scientific">Siphoviridae sp. ctTXt1</name>
    <dbReference type="NCBI Taxonomy" id="2825520"/>
    <lineage>
        <taxon>Viruses</taxon>
        <taxon>Duplodnaviria</taxon>
        <taxon>Heunggongvirae</taxon>
        <taxon>Uroviricota</taxon>
        <taxon>Caudoviricetes</taxon>
    </lineage>
</organism>
<sequence>MKSCQKMIFYTPYNRKKILFIWHYQILSSYL</sequence>
<name>A0A8S5P9Z3_9CAUD</name>
<dbReference type="EMBL" id="BK015366">
    <property type="protein sequence ID" value="DAE03429.1"/>
    <property type="molecule type" value="Genomic_DNA"/>
</dbReference>